<organism evidence="1 2">
    <name type="scientific">Streptomyces coacervatus</name>
    <dbReference type="NCBI Taxonomy" id="647381"/>
    <lineage>
        <taxon>Bacteria</taxon>
        <taxon>Bacillati</taxon>
        <taxon>Actinomycetota</taxon>
        <taxon>Actinomycetes</taxon>
        <taxon>Kitasatosporales</taxon>
        <taxon>Streptomycetaceae</taxon>
        <taxon>Streptomyces</taxon>
    </lineage>
</organism>
<evidence type="ECO:0008006" key="3">
    <source>
        <dbReference type="Google" id="ProtNLM"/>
    </source>
</evidence>
<reference evidence="2" key="1">
    <citation type="journal article" date="2019" name="Int. J. Syst. Evol. Microbiol.">
        <title>The Global Catalogue of Microorganisms (GCM) 10K type strain sequencing project: providing services to taxonomists for standard genome sequencing and annotation.</title>
        <authorList>
            <consortium name="The Broad Institute Genomics Platform"/>
            <consortium name="The Broad Institute Genome Sequencing Center for Infectious Disease"/>
            <person name="Wu L."/>
            <person name="Ma J."/>
        </authorList>
    </citation>
    <scope>NUCLEOTIDE SEQUENCE [LARGE SCALE GENOMIC DNA]</scope>
    <source>
        <strain evidence="2">JCM 17138</strain>
    </source>
</reference>
<protein>
    <recommendedName>
        <fullName evidence="3">NB-ARC domain-containing protein</fullName>
    </recommendedName>
</protein>
<comment type="caution">
    <text evidence="1">The sequence shown here is derived from an EMBL/GenBank/DDBJ whole genome shotgun (WGS) entry which is preliminary data.</text>
</comment>
<name>A0ABP7IKV2_9ACTN</name>
<dbReference type="Gene3D" id="3.40.50.300">
    <property type="entry name" value="P-loop containing nucleotide triphosphate hydrolases"/>
    <property type="match status" value="1"/>
</dbReference>
<dbReference type="EMBL" id="BAABDE010000025">
    <property type="protein sequence ID" value="GAA3821153.1"/>
    <property type="molecule type" value="Genomic_DNA"/>
</dbReference>
<proteinExistence type="predicted"/>
<evidence type="ECO:0000313" key="2">
    <source>
        <dbReference type="Proteomes" id="UP001501009"/>
    </source>
</evidence>
<dbReference type="PANTHER" id="PTHR47691:SF3">
    <property type="entry name" value="HTH-TYPE TRANSCRIPTIONAL REGULATOR RV0890C-RELATED"/>
    <property type="match status" value="1"/>
</dbReference>
<dbReference type="RefSeq" id="WP_275775157.1">
    <property type="nucleotide sequence ID" value="NZ_BAABDE010000025.1"/>
</dbReference>
<sequence length="710" mass="76541">MPGKTVGGGLGNLPPENRSFIGREIELARLVRELGDPAGSRTLTLVGVGGVGKTRLALHAAARARAAYPDGVWLVELSALHTAGLVPLAVMEALRLADQTTDSATAAVAAWARDKRLLLILDSCEFLPDDCAALAADLTAAAPGLRVLTTSRARPALPGERLLTVDPLPVSDPEDEKQADADTLFAERARSVVPGFELGPATRRQVAAVCRGLDGIPLAIELAAARLSELTLDELHTRLGARASGTDRNPAPGSRTARLDLLTSDTDEGQPRHRALRTTIGWSHELCAPLERLLWARLSVFAGGFRRDAATWVCSGGPLPADRVAGLLDRLAARSIVRHDGTARARYRMLDTVREYGADWLRELGEEQAVRDRHRDHYRRQARQAWAEWNTGRQAGWSAWVLTEHANLRAAMDYALDGPDRGPALEMAGDIGFLWRHCDHLRDAQHCLDRLLAEEQPPGEARTRALWVRGAVAIMQGDLRTAADHAVLCADSAREDEDPVAQAAAEYLRGTQLLLSGHLAEAVDVLAAPPRLPVRDDGFGAVQFQTTLTLAMAHQLRGENDTARALAVEVRTDCAERDEHWSGSVAEYLIAQDDLARGDARAAARNARTAIAKQAPMRNIVAAAATLDLLAAALAAAGEPRRAARLLGIGSRIWELTGGDRLNSPDLIAARRTNELHIRNGIGDEVYARAYAEGRAMSYEEGLAYAASDG</sequence>
<gene>
    <name evidence="1" type="ORF">GCM10022403_063220</name>
</gene>
<dbReference type="SUPFAM" id="SSF52540">
    <property type="entry name" value="P-loop containing nucleoside triphosphate hydrolases"/>
    <property type="match status" value="1"/>
</dbReference>
<dbReference type="PANTHER" id="PTHR47691">
    <property type="entry name" value="REGULATOR-RELATED"/>
    <property type="match status" value="1"/>
</dbReference>
<accession>A0ABP7IKV2</accession>
<evidence type="ECO:0000313" key="1">
    <source>
        <dbReference type="EMBL" id="GAA3821153.1"/>
    </source>
</evidence>
<dbReference type="Proteomes" id="UP001501009">
    <property type="component" value="Unassembled WGS sequence"/>
</dbReference>
<dbReference type="PRINTS" id="PR00364">
    <property type="entry name" value="DISEASERSIST"/>
</dbReference>
<keyword evidence="2" id="KW-1185">Reference proteome</keyword>
<dbReference type="InterPro" id="IPR027417">
    <property type="entry name" value="P-loop_NTPase"/>
</dbReference>